<dbReference type="RefSeq" id="WP_001097085.1">
    <property type="nucleotide sequence ID" value="NZ_AP027634.1"/>
</dbReference>
<gene>
    <name evidence="3" type="ORF">BvCmsKKP061_02112</name>
    <name evidence="2" type="ORF">C719_000646</name>
    <name evidence="1" type="ORF">GOP25_21625</name>
</gene>
<dbReference type="Proteomes" id="UP000303027">
    <property type="component" value="Unassembled WGS sequence"/>
</dbReference>
<reference evidence="1 6" key="2">
    <citation type="submission" date="2019-12" db="EMBL/GenBank/DDBJ databases">
        <authorList>
            <consortium name="GenomeTrakr network: Whole genome sequencing for foodborne pathogen traceback"/>
        </authorList>
    </citation>
    <scope>NUCLEOTIDE SEQUENCE [LARGE SCALE GENOMIC DNA]</scope>
    <source>
        <strain evidence="2 5">AZ-TG73163</strain>
        <strain evidence="1 6">PSU-2243</strain>
    </source>
</reference>
<proteinExistence type="predicted"/>
<dbReference type="Proteomes" id="UP000531813">
    <property type="component" value="Unassembled WGS sequence"/>
</dbReference>
<accession>A0A1Y0PMN6</accession>
<dbReference type="GeneID" id="75171152"/>
<comment type="caution">
    <text evidence="3">The sequence shown here is derived from an EMBL/GenBank/DDBJ whole genome shotgun (WGS) entry which is preliminary data.</text>
</comment>
<dbReference type="AlphaFoldDB" id="A0A1Y0PMN6"/>
<evidence type="ECO:0000313" key="3">
    <source>
        <dbReference type="EMBL" id="GDH41033.1"/>
    </source>
</evidence>
<dbReference type="EMBL" id="AATJOC010000002">
    <property type="protein sequence ID" value="EFM0251514.1"/>
    <property type="molecule type" value="Genomic_DNA"/>
</dbReference>
<protein>
    <submittedName>
        <fullName evidence="3">Uncharacterized protein</fullName>
    </submittedName>
</protein>
<evidence type="ECO:0000313" key="2">
    <source>
        <dbReference type="EMBL" id="EFM0251514.1"/>
    </source>
</evidence>
<dbReference type="EMBL" id="AASWIS010000031">
    <property type="protein sequence ID" value="EFH5894794.1"/>
    <property type="molecule type" value="Genomic_DNA"/>
</dbReference>
<dbReference type="EMBL" id="BFXY01000064">
    <property type="protein sequence ID" value="GDH41033.1"/>
    <property type="molecule type" value="Genomic_DNA"/>
</dbReference>
<evidence type="ECO:0000313" key="1">
    <source>
        <dbReference type="EMBL" id="EFH5894794.1"/>
    </source>
</evidence>
<dbReference type="Proteomes" id="UP000527548">
    <property type="component" value="Unassembled WGS sequence"/>
</dbReference>
<evidence type="ECO:0000313" key="5">
    <source>
        <dbReference type="Proteomes" id="UP000527548"/>
    </source>
</evidence>
<organism evidence="3 4">
    <name type="scientific">Escherichia coli</name>
    <dbReference type="NCBI Taxonomy" id="562"/>
    <lineage>
        <taxon>Bacteria</taxon>
        <taxon>Pseudomonadati</taxon>
        <taxon>Pseudomonadota</taxon>
        <taxon>Gammaproteobacteria</taxon>
        <taxon>Enterobacterales</taxon>
        <taxon>Enterobacteriaceae</taxon>
        <taxon>Escherichia</taxon>
    </lineage>
</organism>
<sequence length="115" mass="13241">MAKNIFTEFPTYPVDQLSGIFINGISPESMTHDFEAKRVKHKQYKECIRDHEKGTVFCVATLAKRPKYRFRVGQEVDVVNPYSFNCLGDARAVCVGTAPYYIKGMRFIGYIFEMI</sequence>
<evidence type="ECO:0000313" key="6">
    <source>
        <dbReference type="Proteomes" id="UP000531813"/>
    </source>
</evidence>
<name>A0A1Y0PMN6_ECOLX</name>
<evidence type="ECO:0000313" key="4">
    <source>
        <dbReference type="Proteomes" id="UP000303027"/>
    </source>
</evidence>
<reference evidence="3 4" key="1">
    <citation type="submission" date="2018-04" db="EMBL/GenBank/DDBJ databases">
        <title>Large scale genomics of bovine and human commensal E. coli to reveal the emerging process of EHEC.</title>
        <authorList>
            <person name="Arimizu Y."/>
            <person name="Ogura Y."/>
        </authorList>
    </citation>
    <scope>NUCLEOTIDE SEQUENCE [LARGE SCALE GENOMIC DNA]</scope>
    <source>
        <strain evidence="3 4">KK-P061</strain>
    </source>
</reference>